<dbReference type="OrthoDB" id="10065625at2759"/>
<organism evidence="2">
    <name type="scientific">Musca domestica</name>
    <name type="common">House fly</name>
    <dbReference type="NCBI Taxonomy" id="7370"/>
    <lineage>
        <taxon>Eukaryota</taxon>
        <taxon>Metazoa</taxon>
        <taxon>Ecdysozoa</taxon>
        <taxon>Arthropoda</taxon>
        <taxon>Hexapoda</taxon>
        <taxon>Insecta</taxon>
        <taxon>Pterygota</taxon>
        <taxon>Neoptera</taxon>
        <taxon>Endopterygota</taxon>
        <taxon>Diptera</taxon>
        <taxon>Brachycera</taxon>
        <taxon>Muscomorpha</taxon>
        <taxon>Muscoidea</taxon>
        <taxon>Muscidae</taxon>
        <taxon>Musca</taxon>
    </lineage>
</organism>
<proteinExistence type="predicted"/>
<evidence type="ECO:0000259" key="1">
    <source>
        <dbReference type="Pfam" id="PF13837"/>
    </source>
</evidence>
<dbReference type="InterPro" id="IPR044822">
    <property type="entry name" value="Myb_DNA-bind_4"/>
</dbReference>
<sequence length="171" mass="19779">MSNKRKIDLMCSPETFKRVSNDTEFRNALASGIEGIEECDELIFSPNVVSDESMEEPLVFNPIFEPQCQLEEGCEPQSPEPDGKKSIWLDSSTKLLINKYKDLRPLVGKVASLKNKNQMWTKISEELKANGHDFTIAQVENKYYCLERHYKNMQLHNSKTGRDRQTCPYKR</sequence>
<protein>
    <recommendedName>
        <fullName evidence="1">Myb/SANT-like DNA-binding domain-containing protein</fullName>
    </recommendedName>
</protein>
<dbReference type="Pfam" id="PF13837">
    <property type="entry name" value="Myb_DNA-bind_4"/>
    <property type="match status" value="1"/>
</dbReference>
<dbReference type="VEuPathDB" id="VectorBase:MDOA016642"/>
<dbReference type="KEGG" id="mde:105261849"/>
<gene>
    <name evidence="2" type="primary">105261849</name>
</gene>
<reference evidence="2" key="1">
    <citation type="submission" date="2020-05" db="UniProtKB">
        <authorList>
            <consortium name="EnsemblMetazoa"/>
        </authorList>
    </citation>
    <scope>IDENTIFICATION</scope>
    <source>
        <strain evidence="2">Aabys</strain>
    </source>
</reference>
<feature type="domain" description="Myb/SANT-like DNA-binding" evidence="1">
    <location>
        <begin position="87"/>
        <end position="169"/>
    </location>
</feature>
<accession>A0A1I8NKJ1</accession>
<dbReference type="PANTHER" id="PTHR47595">
    <property type="entry name" value="HEAT SHOCK 70 KDA PROTEIN 14"/>
    <property type="match status" value="1"/>
</dbReference>
<name>A0A1I8NKJ1_MUSDO</name>
<dbReference type="Gene3D" id="1.10.10.60">
    <property type="entry name" value="Homeodomain-like"/>
    <property type="match status" value="1"/>
</dbReference>
<dbReference type="RefSeq" id="XP_011292782.2">
    <property type="nucleotide sequence ID" value="XM_011294480.3"/>
</dbReference>
<dbReference type="VEuPathDB" id="VectorBase:MDOMA2_009154"/>
<evidence type="ECO:0000313" key="2">
    <source>
        <dbReference type="EnsemblMetazoa" id="MDOA016642-PB"/>
    </source>
</evidence>
<dbReference type="EnsemblMetazoa" id="MDOA016642-RB">
    <property type="protein sequence ID" value="MDOA016642-PB"/>
    <property type="gene ID" value="MDOA016642"/>
</dbReference>
<dbReference type="AlphaFoldDB" id="A0A1I8NKJ1"/>
<dbReference type="PANTHER" id="PTHR47595:SF1">
    <property type="entry name" value="MYB_SANT-LIKE DNA-BINDING DOMAIN-CONTAINING PROTEIN"/>
    <property type="match status" value="1"/>
</dbReference>